<feature type="transmembrane region" description="Helical" evidence="6">
    <location>
        <begin position="58"/>
        <end position="78"/>
    </location>
</feature>
<feature type="transmembrane region" description="Helical" evidence="6">
    <location>
        <begin position="380"/>
        <end position="399"/>
    </location>
</feature>
<evidence type="ECO:0000256" key="5">
    <source>
        <dbReference type="ARBA" id="ARBA00022840"/>
    </source>
</evidence>
<dbReference type="PROSITE" id="PS50011">
    <property type="entry name" value="PROTEIN_KINASE_DOM"/>
    <property type="match status" value="1"/>
</dbReference>
<feature type="transmembrane region" description="Helical" evidence="6">
    <location>
        <begin position="283"/>
        <end position="305"/>
    </location>
</feature>
<dbReference type="SUPFAM" id="SSF56112">
    <property type="entry name" value="Protein kinase-like (PK-like)"/>
    <property type="match status" value="1"/>
</dbReference>
<evidence type="ECO:0000256" key="1">
    <source>
        <dbReference type="ARBA" id="ARBA00022527"/>
    </source>
</evidence>
<keyword evidence="1" id="KW-0723">Serine/threonine-protein kinase</keyword>
<dbReference type="PANTHER" id="PTHR24345">
    <property type="entry name" value="SERINE/THREONINE-PROTEIN KINASE PLK"/>
    <property type="match status" value="1"/>
</dbReference>
<dbReference type="OrthoDB" id="415732at2759"/>
<dbReference type="SMART" id="SM00248">
    <property type="entry name" value="ANK"/>
    <property type="match status" value="2"/>
</dbReference>
<comment type="caution">
    <text evidence="8">The sequence shown here is derived from an EMBL/GenBank/DDBJ whole genome shotgun (WGS) entry which is preliminary data.</text>
</comment>
<proteinExistence type="predicted"/>
<dbReference type="InterPro" id="IPR011009">
    <property type="entry name" value="Kinase-like_dom_sf"/>
</dbReference>
<feature type="domain" description="Protein kinase" evidence="7">
    <location>
        <begin position="676"/>
        <end position="999"/>
    </location>
</feature>
<keyword evidence="6" id="KW-0812">Transmembrane</keyword>
<dbReference type="EMBL" id="CAJNIZ010009154">
    <property type="protein sequence ID" value="CAE7276758.1"/>
    <property type="molecule type" value="Genomic_DNA"/>
</dbReference>
<dbReference type="AlphaFoldDB" id="A0A812MSQ8"/>
<evidence type="ECO:0000313" key="8">
    <source>
        <dbReference type="EMBL" id="CAE7276758.1"/>
    </source>
</evidence>
<keyword evidence="3" id="KW-0547">Nucleotide-binding</keyword>
<dbReference type="GO" id="GO:0004674">
    <property type="term" value="F:protein serine/threonine kinase activity"/>
    <property type="evidence" value="ECO:0007669"/>
    <property type="project" value="UniProtKB-KW"/>
</dbReference>
<reference evidence="8" key="1">
    <citation type="submission" date="2021-02" db="EMBL/GenBank/DDBJ databases">
        <authorList>
            <person name="Dougan E. K."/>
            <person name="Rhodes N."/>
            <person name="Thang M."/>
            <person name="Chan C."/>
        </authorList>
    </citation>
    <scope>NUCLEOTIDE SEQUENCE</scope>
</reference>
<feature type="transmembrane region" description="Helical" evidence="6">
    <location>
        <begin position="311"/>
        <end position="330"/>
    </location>
</feature>
<evidence type="ECO:0000256" key="4">
    <source>
        <dbReference type="ARBA" id="ARBA00022777"/>
    </source>
</evidence>
<dbReference type="GO" id="GO:0005524">
    <property type="term" value="F:ATP binding"/>
    <property type="evidence" value="ECO:0007669"/>
    <property type="project" value="UniProtKB-KW"/>
</dbReference>
<evidence type="ECO:0000256" key="2">
    <source>
        <dbReference type="ARBA" id="ARBA00022679"/>
    </source>
</evidence>
<dbReference type="InterPro" id="IPR002110">
    <property type="entry name" value="Ankyrin_rpt"/>
</dbReference>
<dbReference type="Gene3D" id="1.10.510.10">
    <property type="entry name" value="Transferase(Phosphotransferase) domain 1"/>
    <property type="match status" value="1"/>
</dbReference>
<evidence type="ECO:0000259" key="7">
    <source>
        <dbReference type="PROSITE" id="PS50011"/>
    </source>
</evidence>
<keyword evidence="5" id="KW-0067">ATP-binding</keyword>
<dbReference type="InterPro" id="IPR000719">
    <property type="entry name" value="Prot_kinase_dom"/>
</dbReference>
<keyword evidence="2" id="KW-0808">Transferase</keyword>
<dbReference type="InterPro" id="IPR036770">
    <property type="entry name" value="Ankyrin_rpt-contain_sf"/>
</dbReference>
<keyword evidence="4" id="KW-0418">Kinase</keyword>
<keyword evidence="6" id="KW-0472">Membrane</keyword>
<dbReference type="SMART" id="SM00220">
    <property type="entry name" value="S_TKc"/>
    <property type="match status" value="1"/>
</dbReference>
<sequence>MLAVRSLVAGADSLMPGHDPDIEQWHSSIRFLVVSSAVIANNILRVWCIVFFAQHHKLLLVGWQLPFELLGALLSIHITCKDADVQRRLRSSGIAGRICLGFLAFSILGLCQVIHVKRAWARRMRSAEVLDSLDDRDFMWTPVLGGERGHPVAIITNFSIVPVTLYAFLTKRCWNMPDFGNAPSSIWWCERKSETETYVLAAGILSALTVISVCVVDIDIVVSAFVARRYHLDFGRRGSRVGLLQVLYPVVHITFRIAEVVSRIALLTVCVVISGFELRVRGLVASFSLLALDYLITWIVLWRYAPKSERWVIHFFVALSFMIADMAKFIDRPGFCYPARRISLAIGRWRKLQILLICGAGYAEIRWGERLDRRDIMEYLRGYAILIALATSTLISQVLQLTPMIDSTGDDLHTAVQNHKISRVRKLLDTGLAGEALDVNGPTKDSEQVTATMLAAKEGFVEALRMIMSCGGRVDVRDSKGETCIHYAVRHLQLEALEFLVRQQGAAQVLHSCREELRSLAAAAAGMDLTPPERPGPEVIESGGAQPLDEMRRSRGRVVVESPANETPSFLFRASAKFARRLSPDEARRLVLLLEPNRGTRRNAEENQVSGRLRNVRTHLAMSRHLLRLFPNALEEDVPQLHELHSVSALVFGHGAGAFARAFLHVAPVAGWLQSLRRVRELGQGASGTVIEVELDDSLVASPSRSGFMFARPRLLTNASAPRSLDDVTFLEPRRFAMKLQSKRNLDWQAYSEVVALRRAGHPFIVRLEQAFQTPHYYALLLEFCPNGDMNQLLCNTHENGRRLGLPVSRAAKYAGQVLLALVHLHEVLGIIYRDVKPENILLSAQDEAKLADFGLALYVGGNFFSANYSMPIAGTPRFLAPELVLGEESDSEMSSIEQGALRDVRFDPFKTDAYSFGVTLYVMLLGEDCADLEHGDREYLWILPRRLPDAEQTELLESSCKNGRLLPEAKDLLEQLLPSRPQMRRRLADTEIKSHNFFLVALGCKDLEAHLLSEAGYPVTTQPTT</sequence>
<dbReference type="PANTHER" id="PTHR24345:SF0">
    <property type="entry name" value="CELL CYCLE SERINE_THREONINE-PROTEIN KINASE CDC5_MSD2"/>
    <property type="match status" value="1"/>
</dbReference>
<dbReference type="Proteomes" id="UP000649617">
    <property type="component" value="Unassembled WGS sequence"/>
</dbReference>
<dbReference type="Pfam" id="PF12796">
    <property type="entry name" value="Ank_2"/>
    <property type="match status" value="1"/>
</dbReference>
<dbReference type="Pfam" id="PF00069">
    <property type="entry name" value="Pkinase"/>
    <property type="match status" value="1"/>
</dbReference>
<dbReference type="InterPro" id="IPR008271">
    <property type="entry name" value="Ser/Thr_kinase_AS"/>
</dbReference>
<dbReference type="GO" id="GO:0005634">
    <property type="term" value="C:nucleus"/>
    <property type="evidence" value="ECO:0007669"/>
    <property type="project" value="TreeGrafter"/>
</dbReference>
<keyword evidence="6" id="KW-1133">Transmembrane helix</keyword>
<organism evidence="8 9">
    <name type="scientific">Symbiodinium pilosum</name>
    <name type="common">Dinoflagellate</name>
    <dbReference type="NCBI Taxonomy" id="2952"/>
    <lineage>
        <taxon>Eukaryota</taxon>
        <taxon>Sar</taxon>
        <taxon>Alveolata</taxon>
        <taxon>Dinophyceae</taxon>
        <taxon>Suessiales</taxon>
        <taxon>Symbiodiniaceae</taxon>
        <taxon>Symbiodinium</taxon>
    </lineage>
</organism>
<protein>
    <submittedName>
        <fullName evidence="8">WAG1 protein</fullName>
    </submittedName>
</protein>
<evidence type="ECO:0000256" key="3">
    <source>
        <dbReference type="ARBA" id="ARBA00022741"/>
    </source>
</evidence>
<feature type="transmembrane region" description="Helical" evidence="6">
    <location>
        <begin position="31"/>
        <end position="52"/>
    </location>
</feature>
<evidence type="ECO:0000313" key="9">
    <source>
        <dbReference type="Proteomes" id="UP000649617"/>
    </source>
</evidence>
<evidence type="ECO:0000256" key="6">
    <source>
        <dbReference type="SAM" id="Phobius"/>
    </source>
</evidence>
<name>A0A812MSQ8_SYMPI</name>
<dbReference type="PROSITE" id="PS00108">
    <property type="entry name" value="PROTEIN_KINASE_ST"/>
    <property type="match status" value="1"/>
</dbReference>
<dbReference type="Gene3D" id="1.25.40.20">
    <property type="entry name" value="Ankyrin repeat-containing domain"/>
    <property type="match status" value="1"/>
</dbReference>
<gene>
    <name evidence="8" type="primary">WAG1</name>
    <name evidence="8" type="ORF">SPIL2461_LOCUS6176</name>
</gene>
<feature type="transmembrane region" description="Helical" evidence="6">
    <location>
        <begin position="246"/>
        <end position="276"/>
    </location>
</feature>
<feature type="transmembrane region" description="Helical" evidence="6">
    <location>
        <begin position="98"/>
        <end position="116"/>
    </location>
</feature>
<feature type="transmembrane region" description="Helical" evidence="6">
    <location>
        <begin position="198"/>
        <end position="226"/>
    </location>
</feature>
<dbReference type="SUPFAM" id="SSF48403">
    <property type="entry name" value="Ankyrin repeat"/>
    <property type="match status" value="1"/>
</dbReference>
<accession>A0A812MSQ8</accession>
<keyword evidence="9" id="KW-1185">Reference proteome</keyword>